<organism evidence="1 2">
    <name type="scientific">Protopolystoma xenopodis</name>
    <dbReference type="NCBI Taxonomy" id="117903"/>
    <lineage>
        <taxon>Eukaryota</taxon>
        <taxon>Metazoa</taxon>
        <taxon>Spiralia</taxon>
        <taxon>Lophotrochozoa</taxon>
        <taxon>Platyhelminthes</taxon>
        <taxon>Monogenea</taxon>
        <taxon>Polyopisthocotylea</taxon>
        <taxon>Polystomatidea</taxon>
        <taxon>Polystomatidae</taxon>
        <taxon>Protopolystoma</taxon>
    </lineage>
</organism>
<keyword evidence="2" id="KW-1185">Reference proteome</keyword>
<gene>
    <name evidence="1" type="ORF">PXEA_LOCUS8740</name>
</gene>
<comment type="caution">
    <text evidence="1">The sequence shown here is derived from an EMBL/GenBank/DDBJ whole genome shotgun (WGS) entry which is preliminary data.</text>
</comment>
<dbReference type="Proteomes" id="UP000784294">
    <property type="component" value="Unassembled WGS sequence"/>
</dbReference>
<dbReference type="AlphaFoldDB" id="A0A3S5AFN9"/>
<name>A0A3S5AFN9_9PLAT</name>
<sequence length="80" mass="9044">MSTTTGSAPPSRSVALCWAVTRAVPHFAIGQICWPILDVRSHNGTPCKRCPRRIEQFIVRWGLVNVFYKPLWHTSPVDII</sequence>
<proteinExistence type="predicted"/>
<dbReference type="EMBL" id="CAAALY010024136">
    <property type="protein sequence ID" value="VEL15300.1"/>
    <property type="molecule type" value="Genomic_DNA"/>
</dbReference>
<accession>A0A3S5AFN9</accession>
<reference evidence="1" key="1">
    <citation type="submission" date="2018-11" db="EMBL/GenBank/DDBJ databases">
        <authorList>
            <consortium name="Pathogen Informatics"/>
        </authorList>
    </citation>
    <scope>NUCLEOTIDE SEQUENCE</scope>
</reference>
<protein>
    <submittedName>
        <fullName evidence="1">Uncharacterized protein</fullName>
    </submittedName>
</protein>
<evidence type="ECO:0000313" key="2">
    <source>
        <dbReference type="Proteomes" id="UP000784294"/>
    </source>
</evidence>
<evidence type="ECO:0000313" key="1">
    <source>
        <dbReference type="EMBL" id="VEL15300.1"/>
    </source>
</evidence>